<sequence>MMQSFISSTGATYLQGRSCARGHVGLAVPVAIVCLRVEIWVLEFCTLSFAAYHFVNYHLAVLIYSCLEMLY</sequence>
<gene>
    <name evidence="1" type="ORF">RJ639_022012</name>
</gene>
<evidence type="ECO:0000313" key="2">
    <source>
        <dbReference type="Proteomes" id="UP001188597"/>
    </source>
</evidence>
<comment type="caution">
    <text evidence="1">The sequence shown here is derived from an EMBL/GenBank/DDBJ whole genome shotgun (WGS) entry which is preliminary data.</text>
</comment>
<evidence type="ECO:0000313" key="1">
    <source>
        <dbReference type="EMBL" id="KAK3002534.1"/>
    </source>
</evidence>
<organism evidence="1 2">
    <name type="scientific">Escallonia herrerae</name>
    <dbReference type="NCBI Taxonomy" id="1293975"/>
    <lineage>
        <taxon>Eukaryota</taxon>
        <taxon>Viridiplantae</taxon>
        <taxon>Streptophyta</taxon>
        <taxon>Embryophyta</taxon>
        <taxon>Tracheophyta</taxon>
        <taxon>Spermatophyta</taxon>
        <taxon>Magnoliopsida</taxon>
        <taxon>eudicotyledons</taxon>
        <taxon>Gunneridae</taxon>
        <taxon>Pentapetalae</taxon>
        <taxon>asterids</taxon>
        <taxon>campanulids</taxon>
        <taxon>Escalloniales</taxon>
        <taxon>Escalloniaceae</taxon>
        <taxon>Escallonia</taxon>
    </lineage>
</organism>
<dbReference type="Proteomes" id="UP001188597">
    <property type="component" value="Unassembled WGS sequence"/>
</dbReference>
<dbReference type="AlphaFoldDB" id="A0AA89AG97"/>
<protein>
    <submittedName>
        <fullName evidence="1">Uncharacterized protein</fullName>
    </submittedName>
</protein>
<dbReference type="EMBL" id="JAVXUP010002573">
    <property type="protein sequence ID" value="KAK3002534.1"/>
    <property type="molecule type" value="Genomic_DNA"/>
</dbReference>
<reference evidence="1" key="1">
    <citation type="submission" date="2022-12" db="EMBL/GenBank/DDBJ databases">
        <title>Draft genome assemblies for two species of Escallonia (Escalloniales).</title>
        <authorList>
            <person name="Chanderbali A."/>
            <person name="Dervinis C."/>
            <person name="Anghel I."/>
            <person name="Soltis D."/>
            <person name="Soltis P."/>
            <person name="Zapata F."/>
        </authorList>
    </citation>
    <scope>NUCLEOTIDE SEQUENCE</scope>
    <source>
        <strain evidence="1">UCBG64.0493</strain>
        <tissue evidence="1">Leaf</tissue>
    </source>
</reference>
<keyword evidence="2" id="KW-1185">Reference proteome</keyword>
<name>A0AA89AG97_9ASTE</name>
<proteinExistence type="predicted"/>
<accession>A0AA89AG97</accession>